<dbReference type="SUPFAM" id="SSF53335">
    <property type="entry name" value="S-adenosyl-L-methionine-dependent methyltransferases"/>
    <property type="match status" value="1"/>
</dbReference>
<feature type="binding site" evidence="7">
    <location>
        <position position="149"/>
    </location>
    <ligand>
        <name>substrate</name>
    </ligand>
</feature>
<organism evidence="9 10">
    <name type="scientific">Belnapia rosea</name>
    <dbReference type="NCBI Taxonomy" id="938405"/>
    <lineage>
        <taxon>Bacteria</taxon>
        <taxon>Pseudomonadati</taxon>
        <taxon>Pseudomonadota</taxon>
        <taxon>Alphaproteobacteria</taxon>
        <taxon>Acetobacterales</taxon>
        <taxon>Roseomonadaceae</taxon>
        <taxon>Belnapia</taxon>
    </lineage>
</organism>
<feature type="binding site" evidence="7">
    <location>
        <begin position="215"/>
        <end position="218"/>
    </location>
    <ligand>
        <name>substrate</name>
    </ligand>
</feature>
<evidence type="ECO:0000256" key="8">
    <source>
        <dbReference type="SAM" id="MobiDB-lite"/>
    </source>
</evidence>
<evidence type="ECO:0000256" key="7">
    <source>
        <dbReference type="HAMAP-Rule" id="MF_01057"/>
    </source>
</evidence>
<dbReference type="EC" id="2.1.1.33" evidence="7"/>
<feature type="binding site" evidence="7">
    <location>
        <position position="123"/>
    </location>
    <ligand>
        <name>S-adenosyl-L-methionine</name>
        <dbReference type="ChEBI" id="CHEBI:59789"/>
    </ligand>
</feature>
<dbReference type="RefSeq" id="WP_090663760.1">
    <property type="nucleotide sequence ID" value="NZ_FMZX01000008.1"/>
</dbReference>
<dbReference type="AlphaFoldDB" id="A0A1G6UU82"/>
<dbReference type="PROSITE" id="PS51625">
    <property type="entry name" value="SAM_MT_TRMB"/>
    <property type="match status" value="1"/>
</dbReference>
<reference evidence="9 10" key="1">
    <citation type="submission" date="2016-10" db="EMBL/GenBank/DDBJ databases">
        <authorList>
            <person name="de Groot N.N."/>
        </authorList>
    </citation>
    <scope>NUCLEOTIDE SEQUENCE [LARGE SCALE GENOMIC DNA]</scope>
    <source>
        <strain evidence="9 10">CPCC 100156</strain>
    </source>
</reference>
<dbReference type="Proteomes" id="UP000198925">
    <property type="component" value="Unassembled WGS sequence"/>
</dbReference>
<dbReference type="UniPathway" id="UPA00989"/>
<protein>
    <recommendedName>
        <fullName evidence="7">tRNA (guanine-N(7)-)-methyltransferase</fullName>
        <ecNumber evidence="7">2.1.1.33</ecNumber>
    </recommendedName>
    <alternativeName>
        <fullName evidence="7">tRNA (guanine(46)-N(7))-methyltransferase</fullName>
    </alternativeName>
    <alternativeName>
        <fullName evidence="7">tRNA(m7G46)-methyltransferase</fullName>
    </alternativeName>
</protein>
<dbReference type="GO" id="GO:0043527">
    <property type="term" value="C:tRNA methyltransferase complex"/>
    <property type="evidence" value="ECO:0007669"/>
    <property type="project" value="TreeGrafter"/>
</dbReference>
<evidence type="ECO:0000256" key="4">
    <source>
        <dbReference type="ARBA" id="ARBA00022679"/>
    </source>
</evidence>
<keyword evidence="3 7" id="KW-0489">Methyltransferase</keyword>
<dbReference type="Pfam" id="PF02390">
    <property type="entry name" value="Methyltransf_4"/>
    <property type="match status" value="1"/>
</dbReference>
<evidence type="ECO:0000256" key="1">
    <source>
        <dbReference type="ARBA" id="ARBA00000142"/>
    </source>
</evidence>
<comment type="function">
    <text evidence="2 7">Catalyzes the formation of N(7)-methylguanine at position 46 (m7G46) in tRNA.</text>
</comment>
<sequence length="237" mass="26432">MTADRPPLAEGIPDRLYGRRRGHPLRPRQQRLLDETLPRLRLSPEQAADPRAAFATPVDALWLEVGFGGGEHSLAQVAAHPGIGYIASEVFENGLCSLLTHLVPEGEEATGALPPHLRLWPQDARHLLGLLPEGSLDRLFLLFPDPWPKARHAKRRFVNPTLLPLVARALRPGAEWRIASDDPTYQGWVAEVMAEQDLFEVPPPATARPEGWPGTRYEAKALREGRSPLYWSLTRRG</sequence>
<feature type="region of interest" description="Disordered" evidence="8">
    <location>
        <begin position="1"/>
        <end position="34"/>
    </location>
</feature>
<dbReference type="STRING" id="938405.SAMN02927895_04449"/>
<proteinExistence type="inferred from homology"/>
<feature type="binding site" evidence="7">
    <location>
        <position position="89"/>
    </location>
    <ligand>
        <name>S-adenosyl-L-methionine</name>
        <dbReference type="ChEBI" id="CHEBI:59789"/>
    </ligand>
</feature>
<dbReference type="Gene3D" id="3.40.50.150">
    <property type="entry name" value="Vaccinia Virus protein VP39"/>
    <property type="match status" value="1"/>
</dbReference>
<comment type="catalytic activity">
    <reaction evidence="1 7">
        <text>guanosine(46) in tRNA + S-adenosyl-L-methionine = N(7)-methylguanosine(46) in tRNA + S-adenosyl-L-homocysteine</text>
        <dbReference type="Rhea" id="RHEA:42708"/>
        <dbReference type="Rhea" id="RHEA-COMP:10188"/>
        <dbReference type="Rhea" id="RHEA-COMP:10189"/>
        <dbReference type="ChEBI" id="CHEBI:57856"/>
        <dbReference type="ChEBI" id="CHEBI:59789"/>
        <dbReference type="ChEBI" id="CHEBI:74269"/>
        <dbReference type="ChEBI" id="CHEBI:74480"/>
        <dbReference type="EC" id="2.1.1.33"/>
    </reaction>
</comment>
<evidence type="ECO:0000313" key="10">
    <source>
        <dbReference type="Proteomes" id="UP000198925"/>
    </source>
</evidence>
<dbReference type="PANTHER" id="PTHR23417">
    <property type="entry name" value="3-DEOXY-D-MANNO-OCTULOSONIC-ACID TRANSFERASE/TRNA GUANINE-N 7 - -METHYLTRANSFERASE"/>
    <property type="match status" value="1"/>
</dbReference>
<accession>A0A1G6UU82</accession>
<evidence type="ECO:0000256" key="2">
    <source>
        <dbReference type="ARBA" id="ARBA00003015"/>
    </source>
</evidence>
<comment type="pathway">
    <text evidence="7">tRNA modification; N(7)-methylguanine-tRNA biosynthesis.</text>
</comment>
<keyword evidence="4 7" id="KW-0808">Transferase</keyword>
<dbReference type="InterPro" id="IPR055361">
    <property type="entry name" value="tRNA_methyltr_TrmB_bact"/>
</dbReference>
<comment type="similarity">
    <text evidence="7">Belongs to the class I-like SAM-binding methyltransferase superfamily. TrmB family.</text>
</comment>
<evidence type="ECO:0000256" key="5">
    <source>
        <dbReference type="ARBA" id="ARBA00022691"/>
    </source>
</evidence>
<dbReference type="GO" id="GO:0008176">
    <property type="term" value="F:tRNA (guanine(46)-N7)-methyltransferase activity"/>
    <property type="evidence" value="ECO:0007669"/>
    <property type="project" value="UniProtKB-UniRule"/>
</dbReference>
<evidence type="ECO:0000256" key="3">
    <source>
        <dbReference type="ARBA" id="ARBA00022603"/>
    </source>
</evidence>
<dbReference type="InterPro" id="IPR029063">
    <property type="entry name" value="SAM-dependent_MTases_sf"/>
</dbReference>
<keyword evidence="10" id="KW-1185">Reference proteome</keyword>
<gene>
    <name evidence="7" type="primary">trmB</name>
    <name evidence="9" type="ORF">SAMN04487779_100825</name>
</gene>
<dbReference type="HAMAP" id="MF_01057">
    <property type="entry name" value="tRNA_methyltr_TrmB"/>
    <property type="match status" value="1"/>
</dbReference>
<feature type="binding site" evidence="7">
    <location>
        <position position="145"/>
    </location>
    <ligand>
        <name>S-adenosyl-L-methionine</name>
        <dbReference type="ChEBI" id="CHEBI:59789"/>
    </ligand>
</feature>
<feature type="binding site" evidence="7">
    <location>
        <position position="181"/>
    </location>
    <ligand>
        <name>substrate</name>
    </ligand>
</feature>
<dbReference type="InterPro" id="IPR003358">
    <property type="entry name" value="tRNA_(Gua-N-7)_MeTrfase_Trmb"/>
</dbReference>
<feature type="compositionally biased region" description="Basic residues" evidence="8">
    <location>
        <begin position="18"/>
        <end position="29"/>
    </location>
</feature>
<evidence type="ECO:0000256" key="6">
    <source>
        <dbReference type="ARBA" id="ARBA00022694"/>
    </source>
</evidence>
<evidence type="ECO:0000313" key="9">
    <source>
        <dbReference type="EMBL" id="SDD44872.1"/>
    </source>
</evidence>
<feature type="binding site" evidence="7">
    <location>
        <position position="64"/>
    </location>
    <ligand>
        <name>S-adenosyl-L-methionine</name>
        <dbReference type="ChEBI" id="CHEBI:59789"/>
    </ligand>
</feature>
<keyword evidence="5 7" id="KW-0949">S-adenosyl-L-methionine</keyword>
<name>A0A1G6UU82_9PROT</name>
<keyword evidence="6 7" id="KW-0819">tRNA processing</keyword>
<dbReference type="PANTHER" id="PTHR23417:SF14">
    <property type="entry name" value="PENTACOTRIPEPTIDE-REPEAT REGION OF PRORP DOMAIN-CONTAINING PROTEIN"/>
    <property type="match status" value="1"/>
</dbReference>
<comment type="caution">
    <text evidence="7">Lacks conserved residue(s) required for the propagation of feature annotation.</text>
</comment>
<dbReference type="EMBL" id="FMZX01000008">
    <property type="protein sequence ID" value="SDD44872.1"/>
    <property type="molecule type" value="Genomic_DNA"/>
</dbReference>